<organism evidence="2 3">
    <name type="scientific">Hymenobacter armeniacus</name>
    <dbReference type="NCBI Taxonomy" id="2771358"/>
    <lineage>
        <taxon>Bacteria</taxon>
        <taxon>Pseudomonadati</taxon>
        <taxon>Bacteroidota</taxon>
        <taxon>Cytophagia</taxon>
        <taxon>Cytophagales</taxon>
        <taxon>Hymenobacteraceae</taxon>
        <taxon>Hymenobacter</taxon>
    </lineage>
</organism>
<dbReference type="InterPro" id="IPR017517">
    <property type="entry name" value="Maleyloyr_isom"/>
</dbReference>
<comment type="caution">
    <text evidence="2">The sequence shown here is derived from an EMBL/GenBank/DDBJ whole genome shotgun (WGS) entry which is preliminary data.</text>
</comment>
<evidence type="ECO:0000259" key="1">
    <source>
        <dbReference type="Pfam" id="PF11716"/>
    </source>
</evidence>
<dbReference type="SUPFAM" id="SSF109854">
    <property type="entry name" value="DinB/YfiT-like putative metalloenzymes"/>
    <property type="match status" value="1"/>
</dbReference>
<proteinExistence type="predicted"/>
<dbReference type="InterPro" id="IPR024344">
    <property type="entry name" value="MDMPI_metal-binding"/>
</dbReference>
<name>A0ABR8K1B7_9BACT</name>
<evidence type="ECO:0000313" key="2">
    <source>
        <dbReference type="EMBL" id="MBD2724304.1"/>
    </source>
</evidence>
<dbReference type="NCBIfam" id="TIGR03083">
    <property type="entry name" value="maleylpyruvate isomerase family mycothiol-dependent enzyme"/>
    <property type="match status" value="1"/>
</dbReference>
<dbReference type="GO" id="GO:0016853">
    <property type="term" value="F:isomerase activity"/>
    <property type="evidence" value="ECO:0007669"/>
    <property type="project" value="UniProtKB-KW"/>
</dbReference>
<reference evidence="2 3" key="1">
    <citation type="submission" date="2020-09" db="EMBL/GenBank/DDBJ databases">
        <authorList>
            <person name="Kim M.K."/>
        </authorList>
    </citation>
    <scope>NUCLEOTIDE SEQUENCE [LARGE SCALE GENOMIC DNA]</scope>
    <source>
        <strain evidence="2 3">BT189</strain>
    </source>
</reference>
<protein>
    <submittedName>
        <fullName evidence="2">Maleylpyruvate isomerase N-terminal domain-containing protein</fullName>
    </submittedName>
</protein>
<dbReference type="Gene3D" id="1.20.120.450">
    <property type="entry name" value="dinb family like domain"/>
    <property type="match status" value="1"/>
</dbReference>
<dbReference type="RefSeq" id="WP_190927930.1">
    <property type="nucleotide sequence ID" value="NZ_JACXAC010000006.1"/>
</dbReference>
<dbReference type="InterPro" id="IPR034660">
    <property type="entry name" value="DinB/YfiT-like"/>
</dbReference>
<keyword evidence="3" id="KW-1185">Reference proteome</keyword>
<dbReference type="EMBL" id="JACXAC010000006">
    <property type="protein sequence ID" value="MBD2724304.1"/>
    <property type="molecule type" value="Genomic_DNA"/>
</dbReference>
<sequence length="285" mass="31235">MEESSRPAAPIETLQLFPRLDELLLALLRSLAPADWQRPTLARQWTVKDVVAHLLDGNLRTLSMLRDGHFGEAPAGQSYDDVVGFLNRLNGEWVRAARRLSPAVLIELLAQSGAEYSAFLRTLDPWAPAAFSVAWAGESESLNWFHVARDYTEKWHHQQQIREAMGQTAPLMSPELFHPFIATLLRGLPHALRTAAAPTGAVVQVRIGEPGGGTWQVEKAPTHWRLREAAEQPGALLAAEVALAPETAWKLFTKGLSPAEARDQARLRGDEALGTAVLGLVAVMA</sequence>
<accession>A0ABR8K1B7</accession>
<feature type="domain" description="Mycothiol-dependent maleylpyruvate isomerase metal-binding" evidence="1">
    <location>
        <begin position="20"/>
        <end position="161"/>
    </location>
</feature>
<dbReference type="Pfam" id="PF11716">
    <property type="entry name" value="MDMPI_N"/>
    <property type="match status" value="1"/>
</dbReference>
<evidence type="ECO:0000313" key="3">
    <source>
        <dbReference type="Proteomes" id="UP000606003"/>
    </source>
</evidence>
<gene>
    <name evidence="2" type="ORF">IC234_19405</name>
</gene>
<dbReference type="Proteomes" id="UP000606003">
    <property type="component" value="Unassembled WGS sequence"/>
</dbReference>
<keyword evidence="2" id="KW-0413">Isomerase</keyword>